<evidence type="ECO:0000256" key="1">
    <source>
        <dbReference type="ARBA" id="ARBA00005820"/>
    </source>
</evidence>
<keyword evidence="5" id="KW-0804">Transcription</keyword>
<dbReference type="InterPro" id="IPR001867">
    <property type="entry name" value="OmpR/PhoB-type_DNA-bd"/>
</dbReference>
<comment type="similarity">
    <text evidence="1">Belongs to the AfsR/DnrI/RedD regulatory family.</text>
</comment>
<sequence length="282" mass="31541">MRFTVLGSVEVINGDRHCTPSAPKVRQVLALLLLRANHLVRVDSIIEELWCDSPPKSAMTTAQTYIYQLRKMIEREGFAQRGEDILQTQSFGYLLNFRTDAIDAWNFEKLAAEGQAELRAGRAEQAATTLAKALKLWAGPALGNIACGPVLSAYAVQLEEQRLQVLQQRIEADIQLGRERELVGELRRLVAENPLNEWFHGRLIRVLQAIGRRHEALQTYQQLRTTLSEEIGLSPSIEVQRIHQGLLSDDHVLLSRQSAHAGPSKGAPERTGTVSPRRSRSA</sequence>
<dbReference type="InterPro" id="IPR036388">
    <property type="entry name" value="WH-like_DNA-bd_sf"/>
</dbReference>
<dbReference type="PROSITE" id="PS51755">
    <property type="entry name" value="OMPR_PHOB"/>
    <property type="match status" value="1"/>
</dbReference>
<dbReference type="InterPro" id="IPR016032">
    <property type="entry name" value="Sig_transdc_resp-reg_C-effctor"/>
</dbReference>
<evidence type="ECO:0000256" key="6">
    <source>
        <dbReference type="PROSITE-ProRule" id="PRU01091"/>
    </source>
</evidence>
<dbReference type="SMART" id="SM01043">
    <property type="entry name" value="BTAD"/>
    <property type="match status" value="1"/>
</dbReference>
<evidence type="ECO:0000313" key="10">
    <source>
        <dbReference type="Proteomes" id="UP001553843"/>
    </source>
</evidence>
<dbReference type="Proteomes" id="UP001553843">
    <property type="component" value="Unassembled WGS sequence"/>
</dbReference>
<keyword evidence="3" id="KW-0805">Transcription regulation</keyword>
<keyword evidence="2" id="KW-0902">Two-component regulatory system</keyword>
<dbReference type="EMBL" id="JBEYRS010000029">
    <property type="protein sequence ID" value="MEW2367671.1"/>
    <property type="molecule type" value="Genomic_DNA"/>
</dbReference>
<evidence type="ECO:0000313" key="9">
    <source>
        <dbReference type="EMBL" id="MEW2367671.1"/>
    </source>
</evidence>
<keyword evidence="10" id="KW-1185">Reference proteome</keyword>
<evidence type="ECO:0000259" key="8">
    <source>
        <dbReference type="PROSITE" id="PS51755"/>
    </source>
</evidence>
<dbReference type="Gene3D" id="1.25.40.10">
    <property type="entry name" value="Tetratricopeptide repeat domain"/>
    <property type="match status" value="1"/>
</dbReference>
<dbReference type="PANTHER" id="PTHR35807">
    <property type="entry name" value="TRANSCRIPTIONAL REGULATOR REDD-RELATED"/>
    <property type="match status" value="1"/>
</dbReference>
<evidence type="ECO:0000256" key="4">
    <source>
        <dbReference type="ARBA" id="ARBA00023125"/>
    </source>
</evidence>
<comment type="caution">
    <text evidence="9">The sequence shown here is derived from an EMBL/GenBank/DDBJ whole genome shotgun (WGS) entry which is preliminary data.</text>
</comment>
<dbReference type="SUPFAM" id="SSF48452">
    <property type="entry name" value="TPR-like"/>
    <property type="match status" value="1"/>
</dbReference>
<evidence type="ECO:0000256" key="5">
    <source>
        <dbReference type="ARBA" id="ARBA00023163"/>
    </source>
</evidence>
<evidence type="ECO:0000256" key="7">
    <source>
        <dbReference type="SAM" id="MobiDB-lite"/>
    </source>
</evidence>
<gene>
    <name evidence="9" type="ORF">AB0887_37830</name>
</gene>
<dbReference type="SUPFAM" id="SSF46894">
    <property type="entry name" value="C-terminal effector domain of the bipartite response regulators"/>
    <property type="match status" value="1"/>
</dbReference>
<evidence type="ECO:0000256" key="2">
    <source>
        <dbReference type="ARBA" id="ARBA00023012"/>
    </source>
</evidence>
<dbReference type="Pfam" id="PF03704">
    <property type="entry name" value="BTAD"/>
    <property type="match status" value="1"/>
</dbReference>
<organism evidence="9 10">
    <name type="scientific">Streptomyces huasconensis</name>
    <dbReference type="NCBI Taxonomy" id="1854574"/>
    <lineage>
        <taxon>Bacteria</taxon>
        <taxon>Bacillati</taxon>
        <taxon>Actinomycetota</taxon>
        <taxon>Actinomycetes</taxon>
        <taxon>Kitasatosporales</taxon>
        <taxon>Streptomycetaceae</taxon>
        <taxon>Streptomyces</taxon>
    </lineage>
</organism>
<feature type="DNA-binding region" description="OmpR/PhoB-type" evidence="6">
    <location>
        <begin position="1"/>
        <end position="97"/>
    </location>
</feature>
<reference evidence="9 10" key="1">
    <citation type="submission" date="2024-06" db="EMBL/GenBank/DDBJ databases">
        <title>The Natural Products Discovery Center: Release of the First 8490 Sequenced Strains for Exploring Actinobacteria Biosynthetic Diversity.</title>
        <authorList>
            <person name="Kalkreuter E."/>
            <person name="Kautsar S.A."/>
            <person name="Yang D."/>
            <person name="Bader C.D."/>
            <person name="Teijaro C.N."/>
            <person name="Fluegel L."/>
            <person name="Davis C.M."/>
            <person name="Simpson J.R."/>
            <person name="Lauterbach L."/>
            <person name="Steele A.D."/>
            <person name="Gui C."/>
            <person name="Meng S."/>
            <person name="Li G."/>
            <person name="Viehrig K."/>
            <person name="Ye F."/>
            <person name="Su P."/>
            <person name="Kiefer A.F."/>
            <person name="Nichols A."/>
            <person name="Cepeda A.J."/>
            <person name="Yan W."/>
            <person name="Fan B."/>
            <person name="Jiang Y."/>
            <person name="Adhikari A."/>
            <person name="Zheng C.-J."/>
            <person name="Schuster L."/>
            <person name="Cowan T.M."/>
            <person name="Smanski M.J."/>
            <person name="Chevrette M.G."/>
            <person name="De Carvalho L.P.S."/>
            <person name="Shen B."/>
        </authorList>
    </citation>
    <scope>NUCLEOTIDE SEQUENCE [LARGE SCALE GENOMIC DNA]</scope>
    <source>
        <strain evidence="9 10">NPDC047833</strain>
    </source>
</reference>
<dbReference type="SMART" id="SM00862">
    <property type="entry name" value="Trans_reg_C"/>
    <property type="match status" value="1"/>
</dbReference>
<dbReference type="Pfam" id="PF00486">
    <property type="entry name" value="Trans_reg_C"/>
    <property type="match status" value="1"/>
</dbReference>
<feature type="domain" description="OmpR/PhoB-type" evidence="8">
    <location>
        <begin position="1"/>
        <end position="97"/>
    </location>
</feature>
<keyword evidence="4 6" id="KW-0238">DNA-binding</keyword>
<evidence type="ECO:0000256" key="3">
    <source>
        <dbReference type="ARBA" id="ARBA00023015"/>
    </source>
</evidence>
<dbReference type="PANTHER" id="PTHR35807:SF1">
    <property type="entry name" value="TRANSCRIPTIONAL REGULATOR REDD"/>
    <property type="match status" value="1"/>
</dbReference>
<dbReference type="CDD" id="cd15831">
    <property type="entry name" value="BTAD"/>
    <property type="match status" value="1"/>
</dbReference>
<name>A0ABV3M8U0_9ACTN</name>
<dbReference type="RefSeq" id="WP_359773788.1">
    <property type="nucleotide sequence ID" value="NZ_JBEYRR010000001.1"/>
</dbReference>
<dbReference type="InterPro" id="IPR005158">
    <property type="entry name" value="BTAD"/>
</dbReference>
<feature type="region of interest" description="Disordered" evidence="7">
    <location>
        <begin position="257"/>
        <end position="282"/>
    </location>
</feature>
<proteinExistence type="inferred from homology"/>
<dbReference type="InterPro" id="IPR051677">
    <property type="entry name" value="AfsR-DnrI-RedD_regulator"/>
</dbReference>
<accession>A0ABV3M8U0</accession>
<dbReference type="Gene3D" id="1.10.10.10">
    <property type="entry name" value="Winged helix-like DNA-binding domain superfamily/Winged helix DNA-binding domain"/>
    <property type="match status" value="1"/>
</dbReference>
<protein>
    <submittedName>
        <fullName evidence="9">AfsR/SARP family transcriptional regulator</fullName>
    </submittedName>
</protein>
<dbReference type="InterPro" id="IPR011990">
    <property type="entry name" value="TPR-like_helical_dom_sf"/>
</dbReference>